<proteinExistence type="predicted"/>
<dbReference type="InterPro" id="IPR001509">
    <property type="entry name" value="Epimerase_deHydtase"/>
</dbReference>
<dbReference type="PANTHER" id="PTHR48079:SF6">
    <property type="entry name" value="NAD(P)-BINDING DOMAIN-CONTAINING PROTEIN-RELATED"/>
    <property type="match status" value="1"/>
</dbReference>
<dbReference type="SUPFAM" id="SSF51735">
    <property type="entry name" value="NAD(P)-binding Rossmann-fold domains"/>
    <property type="match status" value="1"/>
</dbReference>
<dbReference type="Proteomes" id="UP000322077">
    <property type="component" value="Unassembled WGS sequence"/>
</dbReference>
<feature type="domain" description="NAD-dependent epimerase/dehydratase" evidence="1">
    <location>
        <begin position="3"/>
        <end position="145"/>
    </location>
</feature>
<reference evidence="2 3" key="1">
    <citation type="submission" date="2019-08" db="EMBL/GenBank/DDBJ databases">
        <authorList>
            <person name="Wang G."/>
            <person name="Xu Z."/>
        </authorList>
    </citation>
    <scope>NUCLEOTIDE SEQUENCE [LARGE SCALE GENOMIC DNA]</scope>
    <source>
        <strain evidence="2 3">ZX</strain>
    </source>
</reference>
<dbReference type="AlphaFoldDB" id="A0A5D9CBM4"/>
<dbReference type="InterPro" id="IPR036291">
    <property type="entry name" value="NAD(P)-bd_dom_sf"/>
</dbReference>
<comment type="caution">
    <text evidence="2">The sequence shown here is derived from an EMBL/GenBank/DDBJ whole genome shotgun (WGS) entry which is preliminary data.</text>
</comment>
<dbReference type="RefSeq" id="WP_149521732.1">
    <property type="nucleotide sequence ID" value="NZ_VTOU01000002.1"/>
</dbReference>
<protein>
    <submittedName>
        <fullName evidence="2">NAD-dependent epimerase/dehydratase family protein</fullName>
    </submittedName>
</protein>
<dbReference type="EMBL" id="VTOU01000002">
    <property type="protein sequence ID" value="TZG27521.1"/>
    <property type="molecule type" value="Genomic_DNA"/>
</dbReference>
<dbReference type="Pfam" id="PF01370">
    <property type="entry name" value="Epimerase"/>
    <property type="match status" value="1"/>
</dbReference>
<dbReference type="GO" id="GO:0004029">
    <property type="term" value="F:aldehyde dehydrogenase (NAD+) activity"/>
    <property type="evidence" value="ECO:0007669"/>
    <property type="project" value="TreeGrafter"/>
</dbReference>
<accession>A0A5D9CBM4</accession>
<dbReference type="InterPro" id="IPR051783">
    <property type="entry name" value="NAD(P)-dependent_oxidoreduct"/>
</dbReference>
<gene>
    <name evidence="2" type="ORF">FYJ91_07990</name>
</gene>
<organism evidence="2 3">
    <name type="scientific">Sphingomonas montanisoli</name>
    <dbReference type="NCBI Taxonomy" id="2606412"/>
    <lineage>
        <taxon>Bacteria</taxon>
        <taxon>Pseudomonadati</taxon>
        <taxon>Pseudomonadota</taxon>
        <taxon>Alphaproteobacteria</taxon>
        <taxon>Sphingomonadales</taxon>
        <taxon>Sphingomonadaceae</taxon>
        <taxon>Sphingomonas</taxon>
    </lineage>
</organism>
<evidence type="ECO:0000259" key="1">
    <source>
        <dbReference type="Pfam" id="PF01370"/>
    </source>
</evidence>
<dbReference type="Gene3D" id="3.40.50.720">
    <property type="entry name" value="NAD(P)-binding Rossmann-like Domain"/>
    <property type="match status" value="1"/>
</dbReference>
<evidence type="ECO:0000313" key="2">
    <source>
        <dbReference type="EMBL" id="TZG27521.1"/>
    </source>
</evidence>
<dbReference type="GO" id="GO:0005737">
    <property type="term" value="C:cytoplasm"/>
    <property type="evidence" value="ECO:0007669"/>
    <property type="project" value="TreeGrafter"/>
</dbReference>
<keyword evidence="3" id="KW-1185">Reference proteome</keyword>
<dbReference type="PANTHER" id="PTHR48079">
    <property type="entry name" value="PROTEIN YEEZ"/>
    <property type="match status" value="1"/>
</dbReference>
<evidence type="ECO:0000313" key="3">
    <source>
        <dbReference type="Proteomes" id="UP000322077"/>
    </source>
</evidence>
<name>A0A5D9CBM4_9SPHN</name>
<sequence length="299" mass="32341">MRILIVGGGGMVGGDAAIRLKSLGHDVEIASRSAPQATTPMAKMPFHTLDYVNDTPDPAWLGGYDAIVFAAGNDIRHIPRDGDPDKHWHRVNSEAVPAFAKAAKDAGVKTFILIGSFYPQAAPELLGKIPYVDSRDAADRGTRALADDSFKVIVLNAPYIIGHVDGLVQPGFTAFVNWATGKSPVPRFMIPGGVNVITATTLTDAIVGALNGGQNGKAYLIGDENLSFQDYFGGYFRHAGDANPLEVRNEEHPFARDASIFWGRGNDLFYDPDPAEVAELGYRRNDVDRAQKEIVEAYK</sequence>